<feature type="signal peptide" evidence="1">
    <location>
        <begin position="1"/>
        <end position="22"/>
    </location>
</feature>
<organism evidence="2 3">
    <name type="scientific">Acinetobacter lwoffii</name>
    <dbReference type="NCBI Taxonomy" id="28090"/>
    <lineage>
        <taxon>Bacteria</taxon>
        <taxon>Pseudomonadati</taxon>
        <taxon>Pseudomonadota</taxon>
        <taxon>Gammaproteobacteria</taxon>
        <taxon>Moraxellales</taxon>
        <taxon>Moraxellaceae</taxon>
        <taxon>Acinetobacter</taxon>
    </lineage>
</organism>
<keyword evidence="1" id="KW-0732">Signal</keyword>
<sequence length="647" mass="70924">MKKNLLYPFALTTLVMALTACGGESANVIPEPEEATTNGSCNPTASNCLEWGLEYPLDGLNFNCSGDKENKFITLFNVRDGVASGSCRKTDHVEFYIESHGGRKIELGSIKLSEFLSLSTTSQLPRLSVLDIAKGITGRSVYELKPSDATVQVAMKLVKIWQTMALDQGNIYNPTDVQPLYIEDSRKALDQLSKNIKLTDTDFVEILKPALDISKISDEQAFKVVEKLANIANAAVYQPEFSLFSTSGIIGNQFSGSDGLTGCNKPSCDIKDKTNKYLFGHFMLITDRQGYTFGSGLQWRDSQLKLADSNLSSLGGINAELIRKVKPQQMTANPQTSWIHPATKTISNYKMNIGHKEANNESQLEVYQGRLLSDYVMAGKENFYKLITGKTSLDDNDRASLGLWRMNADSEDYRGSVDLYKIYPISYLDRQVFKTVENVRPGESYIFPMYGNLEFKFTESSVDPVTVGIVIDSNGNVRTNRQSATQLSTDPVNGCTGDVLANNLLDERGVQQYRLGTLGRAFTQDKTVSMRLIFADPVFASLNGALIGLNSSIQGSSNSADLIVVGGALLNLNHVLSTPVGQTGRVSFANSAGENVGWANTYASFQKIYNNNNTDESPADIEVAKYSGGEVSFRLAECYQVKAKTNG</sequence>
<gene>
    <name evidence="2" type="ORF">K8V79_11920</name>
</gene>
<evidence type="ECO:0000313" key="3">
    <source>
        <dbReference type="Proteomes" id="UP000787156"/>
    </source>
</evidence>
<reference evidence="2" key="1">
    <citation type="journal article" date="2021" name="PeerJ">
        <title>Extensive microbial diversity within the chicken gut microbiome revealed by metagenomics and culture.</title>
        <authorList>
            <person name="Gilroy R."/>
            <person name="Ravi A."/>
            <person name="Getino M."/>
            <person name="Pursley I."/>
            <person name="Horton D.L."/>
            <person name="Alikhan N.F."/>
            <person name="Baker D."/>
            <person name="Gharbi K."/>
            <person name="Hall N."/>
            <person name="Watson M."/>
            <person name="Adriaenssens E.M."/>
            <person name="Foster-Nyarko E."/>
            <person name="Jarju S."/>
            <person name="Secka A."/>
            <person name="Antonio M."/>
            <person name="Oren A."/>
            <person name="Chaudhuri R.R."/>
            <person name="La Ragione R."/>
            <person name="Hildebrand F."/>
            <person name="Pallen M.J."/>
        </authorList>
    </citation>
    <scope>NUCLEOTIDE SEQUENCE</scope>
    <source>
        <strain evidence="2">CHK135-1449</strain>
    </source>
</reference>
<evidence type="ECO:0000313" key="2">
    <source>
        <dbReference type="EMBL" id="HJF28915.1"/>
    </source>
</evidence>
<comment type="caution">
    <text evidence="2">The sequence shown here is derived from an EMBL/GenBank/DDBJ whole genome shotgun (WGS) entry which is preliminary data.</text>
</comment>
<dbReference type="PROSITE" id="PS51257">
    <property type="entry name" value="PROKAR_LIPOPROTEIN"/>
    <property type="match status" value="1"/>
</dbReference>
<protein>
    <submittedName>
        <fullName evidence="2">Uncharacterized protein</fullName>
    </submittedName>
</protein>
<dbReference type="EMBL" id="DYWX01000128">
    <property type="protein sequence ID" value="HJF28915.1"/>
    <property type="molecule type" value="Genomic_DNA"/>
</dbReference>
<reference evidence="2" key="2">
    <citation type="submission" date="2021-09" db="EMBL/GenBank/DDBJ databases">
        <authorList>
            <person name="Gilroy R."/>
        </authorList>
    </citation>
    <scope>NUCLEOTIDE SEQUENCE</scope>
    <source>
        <strain evidence="2">CHK135-1449</strain>
    </source>
</reference>
<dbReference type="AlphaFoldDB" id="A0A9D2UUH7"/>
<accession>A0A9D2UUH7</accession>
<feature type="chain" id="PRO_5038920434" evidence="1">
    <location>
        <begin position="23"/>
        <end position="647"/>
    </location>
</feature>
<evidence type="ECO:0000256" key="1">
    <source>
        <dbReference type="SAM" id="SignalP"/>
    </source>
</evidence>
<proteinExistence type="predicted"/>
<name>A0A9D2UUH7_ACILW</name>
<dbReference type="Proteomes" id="UP000787156">
    <property type="component" value="Unassembled WGS sequence"/>
</dbReference>